<evidence type="ECO:0000259" key="35">
    <source>
        <dbReference type="PROSITE" id="PS50011"/>
    </source>
</evidence>
<dbReference type="GO" id="GO:0009986">
    <property type="term" value="C:cell surface"/>
    <property type="evidence" value="ECO:0007669"/>
    <property type="project" value="UniProtKB-SubCell"/>
</dbReference>
<evidence type="ECO:0000313" key="37">
    <source>
        <dbReference type="Ensembl" id="ENSSANP00000081438.1"/>
    </source>
</evidence>
<dbReference type="GO" id="GO:0007507">
    <property type="term" value="P:heart development"/>
    <property type="evidence" value="ECO:0007669"/>
    <property type="project" value="TreeGrafter"/>
</dbReference>
<evidence type="ECO:0000256" key="29">
    <source>
        <dbReference type="ARBA" id="ARBA00023211"/>
    </source>
</evidence>
<keyword evidence="25 34" id="KW-0472">Membrane</keyword>
<evidence type="ECO:0000256" key="9">
    <source>
        <dbReference type="ARBA" id="ARBA00022527"/>
    </source>
</evidence>
<evidence type="ECO:0000259" key="36">
    <source>
        <dbReference type="PROSITE" id="PS51256"/>
    </source>
</evidence>
<evidence type="ECO:0000256" key="11">
    <source>
        <dbReference type="ARBA" id="ARBA00022604"/>
    </source>
</evidence>
<evidence type="ECO:0000256" key="2">
    <source>
        <dbReference type="ARBA" id="ARBA00004251"/>
    </source>
</evidence>
<dbReference type="GO" id="GO:0005886">
    <property type="term" value="C:plasma membrane"/>
    <property type="evidence" value="ECO:0007669"/>
    <property type="project" value="UniProtKB-SubCell"/>
</dbReference>
<evidence type="ECO:0000256" key="4">
    <source>
        <dbReference type="ARBA" id="ARBA00004435"/>
    </source>
</evidence>
<keyword evidence="27 34" id="KW-0675">Receptor</keyword>
<evidence type="ECO:0000256" key="19">
    <source>
        <dbReference type="ARBA" id="ARBA00022782"/>
    </source>
</evidence>
<evidence type="ECO:0000256" key="24">
    <source>
        <dbReference type="ARBA" id="ARBA00022989"/>
    </source>
</evidence>
<evidence type="ECO:0000256" key="20">
    <source>
        <dbReference type="ARBA" id="ARBA00022840"/>
    </source>
</evidence>
<keyword evidence="29 34" id="KW-0464">Manganese</keyword>
<evidence type="ECO:0000256" key="33">
    <source>
        <dbReference type="RuleBase" id="RU000304"/>
    </source>
</evidence>
<dbReference type="FunFam" id="1.10.510.10:FF:000045">
    <property type="entry name" value="Receptor protein serine/threonine kinase"/>
    <property type="match status" value="1"/>
</dbReference>
<evidence type="ECO:0000256" key="14">
    <source>
        <dbReference type="ARBA" id="ARBA00022703"/>
    </source>
</evidence>
<evidence type="ECO:0000256" key="32">
    <source>
        <dbReference type="PROSITE-ProRule" id="PRU10141"/>
    </source>
</evidence>
<keyword evidence="13 34" id="KW-0812">Transmembrane</keyword>
<comment type="catalytic activity">
    <reaction evidence="31 34">
        <text>L-threonyl-[receptor-protein] + ATP = O-phospho-L-threonyl-[receptor-protein] + ADP + H(+)</text>
        <dbReference type="Rhea" id="RHEA:44880"/>
        <dbReference type="Rhea" id="RHEA-COMP:11024"/>
        <dbReference type="Rhea" id="RHEA-COMP:11025"/>
        <dbReference type="ChEBI" id="CHEBI:15378"/>
        <dbReference type="ChEBI" id="CHEBI:30013"/>
        <dbReference type="ChEBI" id="CHEBI:30616"/>
        <dbReference type="ChEBI" id="CHEBI:61977"/>
        <dbReference type="ChEBI" id="CHEBI:456216"/>
        <dbReference type="EC" id="2.7.11.30"/>
    </reaction>
</comment>
<comment type="cofactor">
    <cofactor evidence="34">
        <name>Mg(2+)</name>
        <dbReference type="ChEBI" id="CHEBI:18420"/>
    </cofactor>
    <cofactor evidence="34">
        <name>Mn(2+)</name>
        <dbReference type="ChEBI" id="CHEBI:29035"/>
    </cofactor>
</comment>
<dbReference type="AlphaFoldDB" id="A0A671RDA4"/>
<dbReference type="Gene3D" id="3.30.200.20">
    <property type="entry name" value="Phosphorylase Kinase, domain 1"/>
    <property type="match status" value="1"/>
</dbReference>
<dbReference type="SUPFAM" id="SSF56112">
    <property type="entry name" value="Protein kinase-like (PK-like)"/>
    <property type="match status" value="1"/>
</dbReference>
<dbReference type="GO" id="GO:0005923">
    <property type="term" value="C:bicellular tight junction"/>
    <property type="evidence" value="ECO:0007669"/>
    <property type="project" value="UniProtKB-SubCell"/>
</dbReference>
<keyword evidence="21 34" id="KW-0460">Magnesium</keyword>
<evidence type="ECO:0000256" key="1">
    <source>
        <dbReference type="ARBA" id="ARBA00004241"/>
    </source>
</evidence>
<reference evidence="37" key="1">
    <citation type="submission" date="2025-08" db="UniProtKB">
        <authorList>
            <consortium name="Ensembl"/>
        </authorList>
    </citation>
    <scope>IDENTIFICATION</scope>
</reference>
<dbReference type="InterPro" id="IPR011009">
    <property type="entry name" value="Kinase-like_dom_sf"/>
</dbReference>
<keyword evidence="38" id="KW-1185">Reference proteome</keyword>
<dbReference type="InterPro" id="IPR017441">
    <property type="entry name" value="Protein_kinase_ATP_BS"/>
</dbReference>
<sequence length="463" mass="52319">IILRSFKVIIVLNGKSIEQTCYCHRCPNHTCATDGLCYVSITKSGGVTTQQSWCISENELIPRDRPFVCAPSAKHDTGIYPMCCDTDWCNKNPDPNAFPAFAALIAGPVCVVCFLMVTVFYICHSRSVLHHRVPNEEDRSMDHPFITVGTTLKDLIYDMTTSGLPLLVQRTIARTIILQDSIGKGRFGEVWRGKWRGEEVAVKIFSSREERSWFREAEIYQTVMLRHENILGFIAADNKDNGTWTQLWLVSDYHEHVTVEGMIKLSLSTASGLAHLHMEIVGTQGKPAIAHRDLKSKNILVKKNGTCCIADLGLAVRHDSATDTIDIAPNHRVGTKRYMAPEVLDDSINMKHFESFKRADIYAMGLVFWEIASRCSIGGIHEDYQLPYYDLVQSDPSVEEMRRVVCEQKLRCNELRVLLCVQALRVMAKIMRECWYASGAARLTALRIKKTLSQLSQQEGIKM</sequence>
<dbReference type="SMART" id="SM00467">
    <property type="entry name" value="GS"/>
    <property type="match status" value="1"/>
</dbReference>
<evidence type="ECO:0000256" key="7">
    <source>
        <dbReference type="ARBA" id="ARBA00022475"/>
    </source>
</evidence>
<evidence type="ECO:0000256" key="25">
    <source>
        <dbReference type="ARBA" id="ARBA00023136"/>
    </source>
</evidence>
<evidence type="ECO:0000256" key="3">
    <source>
        <dbReference type="ARBA" id="ARBA00004285"/>
    </source>
</evidence>
<dbReference type="InterPro" id="IPR000719">
    <property type="entry name" value="Prot_kinase_dom"/>
</dbReference>
<dbReference type="CDD" id="cd23537">
    <property type="entry name" value="TFP_LU_ECD_ALK5"/>
    <property type="match status" value="1"/>
</dbReference>
<keyword evidence="19" id="KW-0221">Differentiation</keyword>
<evidence type="ECO:0000256" key="17">
    <source>
        <dbReference type="ARBA" id="ARBA00022741"/>
    </source>
</evidence>
<proteinExistence type="inferred from homology"/>
<dbReference type="Pfam" id="PF01064">
    <property type="entry name" value="Activin_recp"/>
    <property type="match status" value="1"/>
</dbReference>
<keyword evidence="7" id="KW-1003">Cell membrane</keyword>
<dbReference type="PANTHER" id="PTHR23255:SF61">
    <property type="entry name" value="TGF-BETA RECEPTOR TYPE-1"/>
    <property type="match status" value="1"/>
</dbReference>
<keyword evidence="6" id="KW-0796">Tight junction</keyword>
<dbReference type="PANTHER" id="PTHR23255">
    <property type="entry name" value="TRANSFORMING GROWTH FACTOR-BETA RECEPTOR TYPE I AND II"/>
    <property type="match status" value="1"/>
</dbReference>
<comment type="catalytic activity">
    <reaction evidence="30">
        <text>L-seryl-[receptor-protein] + ATP = O-phospho-L-seryl-[receptor-protein] + ADP + H(+)</text>
        <dbReference type="Rhea" id="RHEA:18673"/>
        <dbReference type="Rhea" id="RHEA-COMP:11022"/>
        <dbReference type="Rhea" id="RHEA-COMP:11023"/>
        <dbReference type="ChEBI" id="CHEBI:15378"/>
        <dbReference type="ChEBI" id="CHEBI:29999"/>
        <dbReference type="ChEBI" id="CHEBI:30616"/>
        <dbReference type="ChEBI" id="CHEBI:83421"/>
        <dbReference type="ChEBI" id="CHEBI:456216"/>
        <dbReference type="EC" id="2.7.11.30"/>
    </reaction>
</comment>
<keyword evidence="18 34" id="KW-0418">Kinase</keyword>
<dbReference type="PROSITE" id="PS50011">
    <property type="entry name" value="PROTEIN_KINASE_DOM"/>
    <property type="match status" value="1"/>
</dbReference>
<evidence type="ECO:0000256" key="5">
    <source>
        <dbReference type="ARBA" id="ARBA00009605"/>
    </source>
</evidence>
<evidence type="ECO:0000256" key="31">
    <source>
        <dbReference type="ARBA" id="ARBA00048773"/>
    </source>
</evidence>
<dbReference type="Pfam" id="PF08515">
    <property type="entry name" value="TGF_beta_GS"/>
    <property type="match status" value="1"/>
</dbReference>
<dbReference type="PROSITE" id="PS51256">
    <property type="entry name" value="GS"/>
    <property type="match status" value="1"/>
</dbReference>
<name>A0A671RDA4_9TELE</name>
<dbReference type="Ensembl" id="ENSSANT00000086545.1">
    <property type="protein sequence ID" value="ENSSANP00000081438.1"/>
    <property type="gene ID" value="ENSSANG00000040475.1"/>
</dbReference>
<dbReference type="InterPro" id="IPR045860">
    <property type="entry name" value="Snake_toxin-like_sf"/>
</dbReference>
<dbReference type="Proteomes" id="UP000472260">
    <property type="component" value="Unassembled WGS sequence"/>
</dbReference>
<dbReference type="GO" id="GO:0005025">
    <property type="term" value="F:transforming growth factor beta receptor activity, type I"/>
    <property type="evidence" value="ECO:0007669"/>
    <property type="project" value="TreeGrafter"/>
</dbReference>
<keyword evidence="10" id="KW-0597">Phosphoprotein</keyword>
<dbReference type="EC" id="2.7.11.30" evidence="34"/>
<dbReference type="PRINTS" id="PR00653">
    <property type="entry name" value="ACTIVIN2R"/>
</dbReference>
<keyword evidence="24 34" id="KW-1133">Transmembrane helix</keyword>
<dbReference type="Gene3D" id="2.10.60.10">
    <property type="entry name" value="CD59"/>
    <property type="match status" value="1"/>
</dbReference>
<keyword evidence="8" id="KW-1017">Isopeptide bond</keyword>
<dbReference type="GO" id="GO:0046332">
    <property type="term" value="F:SMAD binding"/>
    <property type="evidence" value="ECO:0007669"/>
    <property type="project" value="TreeGrafter"/>
</dbReference>
<keyword evidence="17 32" id="KW-0547">Nucleotide-binding</keyword>
<comment type="similarity">
    <text evidence="5 34">Belongs to the protein kinase superfamily. TKL Ser/Thr protein kinase family. TGFB receptor subfamily.</text>
</comment>
<keyword evidence="12 34" id="KW-0808">Transferase</keyword>
<dbReference type="InterPro" id="IPR008271">
    <property type="entry name" value="Ser/Thr_kinase_AS"/>
</dbReference>
<feature type="domain" description="GS" evidence="36">
    <location>
        <begin position="150"/>
        <end position="175"/>
    </location>
</feature>
<evidence type="ECO:0000256" key="27">
    <source>
        <dbReference type="ARBA" id="ARBA00023170"/>
    </source>
</evidence>
<comment type="subcellular location">
    <subcellularLocation>
        <location evidence="4">Cell junction</location>
        <location evidence="4">Tight junction</location>
    </subcellularLocation>
    <subcellularLocation>
        <location evidence="2">Cell membrane</location>
        <topology evidence="2">Single-pass type I membrane protein</topology>
    </subcellularLocation>
    <subcellularLocation>
        <location evidence="1">Cell surface</location>
    </subcellularLocation>
    <subcellularLocation>
        <location evidence="3">Membrane raft</location>
    </subcellularLocation>
    <subcellularLocation>
        <location evidence="34">Membrane</location>
        <topology evidence="34">Single-pass type I membrane protein</topology>
    </subcellularLocation>
</comment>
<evidence type="ECO:0000313" key="38">
    <source>
        <dbReference type="Proteomes" id="UP000472260"/>
    </source>
</evidence>
<keyword evidence="28" id="KW-0325">Glycoprotein</keyword>
<keyword evidence="14" id="KW-0053">Apoptosis</keyword>
<dbReference type="CDD" id="cd14143">
    <property type="entry name" value="STKc_TGFbR1_ACVR1b_ACVR1c"/>
    <property type="match status" value="1"/>
</dbReference>
<evidence type="ECO:0000256" key="28">
    <source>
        <dbReference type="ARBA" id="ARBA00023180"/>
    </source>
</evidence>
<dbReference type="FunFam" id="3.30.200.20:FF:000023">
    <property type="entry name" value="Receptor protein serine/threonine kinase"/>
    <property type="match status" value="1"/>
</dbReference>
<keyword evidence="16" id="KW-0732">Signal</keyword>
<evidence type="ECO:0000256" key="30">
    <source>
        <dbReference type="ARBA" id="ARBA00047681"/>
    </source>
</evidence>
<dbReference type="GO" id="GO:0007179">
    <property type="term" value="P:transforming growth factor beta receptor signaling pathway"/>
    <property type="evidence" value="ECO:0007669"/>
    <property type="project" value="TreeGrafter"/>
</dbReference>
<dbReference type="GO" id="GO:0046872">
    <property type="term" value="F:metal ion binding"/>
    <property type="evidence" value="ECO:0007669"/>
    <property type="project" value="UniProtKB-KW"/>
</dbReference>
<feature type="binding site" evidence="32">
    <location>
        <position position="203"/>
    </location>
    <ligand>
        <name>ATP</name>
        <dbReference type="ChEBI" id="CHEBI:30616"/>
    </ligand>
</feature>
<accession>A0A671RDA4</accession>
<dbReference type="PROSITE" id="PS00107">
    <property type="entry name" value="PROTEIN_KINASE_ATP"/>
    <property type="match status" value="1"/>
</dbReference>
<dbReference type="Pfam" id="PF00069">
    <property type="entry name" value="Pkinase"/>
    <property type="match status" value="1"/>
</dbReference>
<evidence type="ECO:0000256" key="13">
    <source>
        <dbReference type="ARBA" id="ARBA00022692"/>
    </source>
</evidence>
<keyword evidence="20 32" id="KW-0067">ATP-binding</keyword>
<dbReference type="GO" id="GO:0043235">
    <property type="term" value="C:receptor complex"/>
    <property type="evidence" value="ECO:0007669"/>
    <property type="project" value="TreeGrafter"/>
</dbReference>
<evidence type="ECO:0000256" key="6">
    <source>
        <dbReference type="ARBA" id="ARBA00022427"/>
    </source>
</evidence>
<evidence type="ECO:0000256" key="12">
    <source>
        <dbReference type="ARBA" id="ARBA00022679"/>
    </source>
</evidence>
<keyword evidence="15 34" id="KW-0479">Metal-binding</keyword>
<evidence type="ECO:0000256" key="16">
    <source>
        <dbReference type="ARBA" id="ARBA00022729"/>
    </source>
</evidence>
<evidence type="ECO:0000256" key="26">
    <source>
        <dbReference type="ARBA" id="ARBA00023157"/>
    </source>
</evidence>
<feature type="domain" description="Protein kinase" evidence="35">
    <location>
        <begin position="176"/>
        <end position="455"/>
    </location>
</feature>
<dbReference type="SUPFAM" id="SSF57302">
    <property type="entry name" value="Snake toxin-like"/>
    <property type="match status" value="1"/>
</dbReference>
<evidence type="ECO:0000256" key="10">
    <source>
        <dbReference type="ARBA" id="ARBA00022553"/>
    </source>
</evidence>
<keyword evidence="11" id="KW-0341">Growth regulation</keyword>
<evidence type="ECO:0000256" key="23">
    <source>
        <dbReference type="ARBA" id="ARBA00022949"/>
    </source>
</evidence>
<feature type="transmembrane region" description="Helical" evidence="34">
    <location>
        <begin position="100"/>
        <end position="123"/>
    </location>
</feature>
<evidence type="ECO:0000256" key="8">
    <source>
        <dbReference type="ARBA" id="ARBA00022499"/>
    </source>
</evidence>
<dbReference type="GO" id="GO:0005524">
    <property type="term" value="F:ATP binding"/>
    <property type="evidence" value="ECO:0007669"/>
    <property type="project" value="UniProtKB-UniRule"/>
</dbReference>
<evidence type="ECO:0000256" key="15">
    <source>
        <dbReference type="ARBA" id="ARBA00022723"/>
    </source>
</evidence>
<dbReference type="GO" id="GO:0006915">
    <property type="term" value="P:apoptotic process"/>
    <property type="evidence" value="ECO:0007669"/>
    <property type="project" value="UniProtKB-KW"/>
</dbReference>
<organism evidence="37 38">
    <name type="scientific">Sinocyclocheilus anshuiensis</name>
    <dbReference type="NCBI Taxonomy" id="1608454"/>
    <lineage>
        <taxon>Eukaryota</taxon>
        <taxon>Metazoa</taxon>
        <taxon>Chordata</taxon>
        <taxon>Craniata</taxon>
        <taxon>Vertebrata</taxon>
        <taxon>Euteleostomi</taxon>
        <taxon>Actinopterygii</taxon>
        <taxon>Neopterygii</taxon>
        <taxon>Teleostei</taxon>
        <taxon>Ostariophysi</taxon>
        <taxon>Cypriniformes</taxon>
        <taxon>Cyprinidae</taxon>
        <taxon>Cyprininae</taxon>
        <taxon>Sinocyclocheilus</taxon>
    </lineage>
</organism>
<dbReference type="InterPro" id="IPR003605">
    <property type="entry name" value="GS_dom"/>
</dbReference>
<reference evidence="37" key="2">
    <citation type="submission" date="2025-09" db="UniProtKB">
        <authorList>
            <consortium name="Ensembl"/>
        </authorList>
    </citation>
    <scope>IDENTIFICATION</scope>
</reference>
<dbReference type="Gene3D" id="1.10.510.10">
    <property type="entry name" value="Transferase(Phosphotransferase) domain 1"/>
    <property type="match status" value="1"/>
</dbReference>
<evidence type="ECO:0000256" key="34">
    <source>
        <dbReference type="RuleBase" id="RU361271"/>
    </source>
</evidence>
<keyword evidence="9 33" id="KW-0723">Serine/threonine-protein kinase</keyword>
<dbReference type="SMART" id="SM00220">
    <property type="entry name" value="S_TKc"/>
    <property type="match status" value="1"/>
</dbReference>
<evidence type="ECO:0000256" key="21">
    <source>
        <dbReference type="ARBA" id="ARBA00022842"/>
    </source>
</evidence>
<dbReference type="InterPro" id="IPR000333">
    <property type="entry name" value="TGFB_receptor"/>
</dbReference>
<protein>
    <recommendedName>
        <fullName evidence="34">Serine/threonine-protein kinase receptor</fullName>
        <ecNumber evidence="34">2.7.11.30</ecNumber>
    </recommendedName>
</protein>
<dbReference type="GO" id="GO:0030154">
    <property type="term" value="P:cell differentiation"/>
    <property type="evidence" value="ECO:0007669"/>
    <property type="project" value="UniProtKB-KW"/>
</dbReference>
<dbReference type="GO" id="GO:0045121">
    <property type="term" value="C:membrane raft"/>
    <property type="evidence" value="ECO:0007669"/>
    <property type="project" value="UniProtKB-SubCell"/>
</dbReference>
<dbReference type="InterPro" id="IPR000472">
    <property type="entry name" value="Activin_recp"/>
</dbReference>
<dbReference type="PROSITE" id="PS00108">
    <property type="entry name" value="PROTEIN_KINASE_ST"/>
    <property type="match status" value="1"/>
</dbReference>
<evidence type="ECO:0000256" key="22">
    <source>
        <dbReference type="ARBA" id="ARBA00022843"/>
    </source>
</evidence>
<evidence type="ECO:0000256" key="18">
    <source>
        <dbReference type="ARBA" id="ARBA00022777"/>
    </source>
</evidence>
<keyword evidence="22" id="KW-0832">Ubl conjugation</keyword>
<keyword evidence="26" id="KW-1015">Disulfide bond</keyword>
<keyword evidence="23" id="KW-0965">Cell junction</keyword>